<evidence type="ECO:0000256" key="7">
    <source>
        <dbReference type="ARBA" id="ARBA00023146"/>
    </source>
</evidence>
<dbReference type="NCBIfam" id="TIGR00440">
    <property type="entry name" value="glnS"/>
    <property type="match status" value="1"/>
</dbReference>
<dbReference type="Pfam" id="PF03950">
    <property type="entry name" value="tRNA-synt_1c_C"/>
    <property type="match status" value="1"/>
</dbReference>
<dbReference type="InterPro" id="IPR001412">
    <property type="entry name" value="aa-tRNA-synth_I_CS"/>
</dbReference>
<dbReference type="Gene3D" id="2.40.240.10">
    <property type="entry name" value="Ribosomal Protein L25, Chain P"/>
    <property type="match status" value="2"/>
</dbReference>
<reference evidence="14" key="1">
    <citation type="submission" date="2024-03" db="EMBL/GenBank/DDBJ databases">
        <title>The Complete Genome of 'Candidatus Phytoplasma fraxini' AshY1 from the Ash Yellows Group.</title>
        <authorList>
            <person name="Boehm J.W."/>
            <person name="Huettel B."/>
            <person name="Schneider B."/>
            <person name="Kube M."/>
        </authorList>
    </citation>
    <scope>NUCLEOTIDE SEQUENCE [LARGE SCALE GENOMIC DNA]</scope>
    <source>
        <strain evidence="14">AshY1</strain>
    </source>
</reference>
<dbReference type="PROSITE" id="PS00178">
    <property type="entry name" value="AA_TRNA_LIGASE_I"/>
    <property type="match status" value="1"/>
</dbReference>
<evidence type="ECO:0000256" key="3">
    <source>
        <dbReference type="ARBA" id="ARBA00022598"/>
    </source>
</evidence>
<feature type="domain" description="Glutamyl/glutaminyl-tRNA synthetase class Ib anti-codon binding" evidence="12">
    <location>
        <begin position="337"/>
        <end position="437"/>
    </location>
</feature>
<dbReference type="InterPro" id="IPR020059">
    <property type="entry name" value="Glu/Gln-tRNA-synth_Ib_codon-bd"/>
</dbReference>
<dbReference type="InterPro" id="IPR050132">
    <property type="entry name" value="Gln/Glu-tRNA_Ligase"/>
</dbReference>
<evidence type="ECO:0000256" key="8">
    <source>
        <dbReference type="ARBA" id="ARBA00048270"/>
    </source>
</evidence>
<organism evidence="14 15">
    <name type="scientific">Ash yellows phytoplasma</name>
    <dbReference type="NCBI Taxonomy" id="35780"/>
    <lineage>
        <taxon>Bacteria</taxon>
        <taxon>Bacillati</taxon>
        <taxon>Mycoplasmatota</taxon>
        <taxon>Mollicutes</taxon>
        <taxon>Acholeplasmatales</taxon>
        <taxon>Acholeplasmataceae</taxon>
        <taxon>Candidatus Phytoplasma</taxon>
        <taxon>16SrVII (Ash yellows group)</taxon>
    </lineage>
</organism>
<evidence type="ECO:0000259" key="13">
    <source>
        <dbReference type="Pfam" id="PF20974"/>
    </source>
</evidence>
<dbReference type="SUPFAM" id="SSF50715">
    <property type="entry name" value="Ribosomal protein L25-like"/>
    <property type="match status" value="1"/>
</dbReference>
<evidence type="ECO:0000259" key="12">
    <source>
        <dbReference type="Pfam" id="PF03950"/>
    </source>
</evidence>
<dbReference type="Proteomes" id="UP001484199">
    <property type="component" value="Chromosome"/>
</dbReference>
<dbReference type="Gene3D" id="3.40.50.620">
    <property type="entry name" value="HUPs"/>
    <property type="match status" value="1"/>
</dbReference>
<evidence type="ECO:0000256" key="5">
    <source>
        <dbReference type="ARBA" id="ARBA00022840"/>
    </source>
</evidence>
<evidence type="ECO:0000313" key="15">
    <source>
        <dbReference type="Proteomes" id="UP001484199"/>
    </source>
</evidence>
<dbReference type="InterPro" id="IPR049437">
    <property type="entry name" value="tRNA-synt_1c_C2"/>
</dbReference>
<evidence type="ECO:0000256" key="4">
    <source>
        <dbReference type="ARBA" id="ARBA00022741"/>
    </source>
</evidence>
<dbReference type="PRINTS" id="PR00987">
    <property type="entry name" value="TRNASYNTHGLU"/>
</dbReference>
<evidence type="ECO:0000256" key="6">
    <source>
        <dbReference type="ARBA" id="ARBA00022917"/>
    </source>
</evidence>
<dbReference type="Pfam" id="PF20974">
    <property type="entry name" value="tRNA-synt_1c_C2"/>
    <property type="match status" value="1"/>
</dbReference>
<evidence type="ECO:0000256" key="10">
    <source>
        <dbReference type="RuleBase" id="RU363037"/>
    </source>
</evidence>
<keyword evidence="6 10" id="KW-0648">Protein biosynthesis</keyword>
<dbReference type="InterPro" id="IPR011035">
    <property type="entry name" value="Ribosomal_bL25/Gln-tRNA_synth"/>
</dbReference>
<proteinExistence type="inferred from homology"/>
<dbReference type="SUPFAM" id="SSF52374">
    <property type="entry name" value="Nucleotidylyl transferase"/>
    <property type="match status" value="1"/>
</dbReference>
<evidence type="ECO:0000313" key="14">
    <source>
        <dbReference type="EMBL" id="WYY26651.1"/>
    </source>
</evidence>
<gene>
    <name evidence="14" type="ORF">AshY1_05550</name>
</gene>
<sequence>MSLMFKESNFIKTIIQKDLKQKKYNQIITRFPPEPNGFLHLGHARAIIINFELAKYFNGKTYLRYDDTNPNVEEQKYVDFILQDVRWLGYEPDKICFASDYFDEIFEKAIILIKKGLAFVDDFTPEEIKKQRGDLFRSGQISHCRDRKIEENLDLFLKMKEGFFPEGTKTLRAKIDMASSNMNLRDPILYKILDAYTLKKKHYFIFPLYDFAHPLEDAIEGISHSLCSLEFENHRPLYEWVLKETETKHVPTQIEFGRLNINKIVLSKKKLKLLVNSGLVSGWDDPRMPTLRGMKNRGYTPESIKNFILGIGLSKNNSHINPEMLESCLREDLQNKAKKIMVVSDPLKVTIINYPDNKIEYRDIPYHNKIDLGMRKVFFSKHLYIDKTDFQMEKLDIKSKKFCLNEEVRFFYFYFIKAIEVIKNSKGEIIEILATYDPKTKSGTNFKERKPNGTIHFVEMNTAKQSCLNFYQPLFQKDNPQNLENDFNHSSLQEKEGFIEGGVENILKNDKFQFIRKGYFIFVNKEKKIPRFNEIISLKKINKEKK</sequence>
<keyword evidence="2" id="KW-0963">Cytoplasm</keyword>
<feature type="domain" description="tRNA synthetases class I (E and Q) anti-codon binding" evidence="13">
    <location>
        <begin position="454"/>
        <end position="521"/>
    </location>
</feature>
<evidence type="ECO:0000256" key="1">
    <source>
        <dbReference type="ARBA" id="ARBA00012836"/>
    </source>
</evidence>
<keyword evidence="4 10" id="KW-0547">Nucleotide-binding</keyword>
<keyword evidence="7 10" id="KW-0030">Aminoacyl-tRNA synthetase</keyword>
<comment type="similarity">
    <text evidence="10">Belongs to the class-I aminoacyl-tRNA synthetase family.</text>
</comment>
<dbReference type="InterPro" id="IPR014729">
    <property type="entry name" value="Rossmann-like_a/b/a_fold"/>
</dbReference>
<keyword evidence="5 10" id="KW-0067">ATP-binding</keyword>
<evidence type="ECO:0000259" key="11">
    <source>
        <dbReference type="Pfam" id="PF00749"/>
    </source>
</evidence>
<protein>
    <recommendedName>
        <fullName evidence="1 9">Glutamine--tRNA ligase</fullName>
        <ecNumber evidence="1 9">6.1.1.18</ecNumber>
    </recommendedName>
</protein>
<dbReference type="EC" id="6.1.1.18" evidence="1 9"/>
<keyword evidence="15" id="KW-1185">Reference proteome</keyword>
<dbReference type="PANTHER" id="PTHR43097:SF5">
    <property type="entry name" value="GLUTAMATE--TRNA LIGASE"/>
    <property type="match status" value="1"/>
</dbReference>
<feature type="domain" description="Glutamyl/glutaminyl-tRNA synthetase class Ib catalytic" evidence="11">
    <location>
        <begin position="27"/>
        <end position="334"/>
    </location>
</feature>
<accession>A0ABZ2U942</accession>
<dbReference type="PANTHER" id="PTHR43097">
    <property type="entry name" value="GLUTAMINE-TRNA LIGASE"/>
    <property type="match status" value="1"/>
</dbReference>
<evidence type="ECO:0000256" key="2">
    <source>
        <dbReference type="ARBA" id="ARBA00022490"/>
    </source>
</evidence>
<comment type="catalytic activity">
    <reaction evidence="8">
        <text>tRNA(Gln) + L-glutamine + ATP = L-glutaminyl-tRNA(Gln) + AMP + diphosphate</text>
        <dbReference type="Rhea" id="RHEA:20121"/>
        <dbReference type="Rhea" id="RHEA-COMP:9662"/>
        <dbReference type="Rhea" id="RHEA-COMP:9681"/>
        <dbReference type="ChEBI" id="CHEBI:30616"/>
        <dbReference type="ChEBI" id="CHEBI:33019"/>
        <dbReference type="ChEBI" id="CHEBI:58359"/>
        <dbReference type="ChEBI" id="CHEBI:78442"/>
        <dbReference type="ChEBI" id="CHEBI:78521"/>
        <dbReference type="ChEBI" id="CHEBI:456215"/>
        <dbReference type="EC" id="6.1.1.18"/>
    </reaction>
</comment>
<dbReference type="Pfam" id="PF00749">
    <property type="entry name" value="tRNA-synt_1c"/>
    <property type="match status" value="1"/>
</dbReference>
<dbReference type="InterPro" id="IPR020058">
    <property type="entry name" value="Glu/Gln-tRNA-synth_Ib_cat-dom"/>
</dbReference>
<dbReference type="EMBL" id="CP146843">
    <property type="protein sequence ID" value="WYY26651.1"/>
    <property type="molecule type" value="Genomic_DNA"/>
</dbReference>
<dbReference type="InterPro" id="IPR020056">
    <property type="entry name" value="Rbsml_bL25/Gln-tRNA_synth_N"/>
</dbReference>
<evidence type="ECO:0000256" key="9">
    <source>
        <dbReference type="NCBIfam" id="TIGR00440"/>
    </source>
</evidence>
<keyword evidence="3 10" id="KW-0436">Ligase</keyword>
<dbReference type="InterPro" id="IPR004514">
    <property type="entry name" value="Gln-tRNA-synth"/>
</dbReference>
<dbReference type="InterPro" id="IPR000924">
    <property type="entry name" value="Glu/Gln-tRNA-synth"/>
</dbReference>
<name>A0ABZ2U942_ASHYP</name>